<keyword evidence="2" id="KW-1185">Reference proteome</keyword>
<evidence type="ECO:0000313" key="2">
    <source>
        <dbReference type="Proteomes" id="UP000033187"/>
    </source>
</evidence>
<dbReference type="Proteomes" id="UP000033187">
    <property type="component" value="Chromosome 1"/>
</dbReference>
<sequence length="86" mass="9598">MSSKGNACLPRIRALRQDAARQKHNLIRLLGIGKLALGINELSAVKISSSEATNDQKAIHRPQRMLRRCCDGRHSFSGRGRQRAHL</sequence>
<reference evidence="2" key="1">
    <citation type="submission" date="2015-02" db="EMBL/GenBank/DDBJ databases">
        <authorList>
            <person name="Chooi Y.-H."/>
        </authorList>
    </citation>
    <scope>NUCLEOTIDE SEQUENCE [LARGE SCALE GENOMIC DNA]</scope>
    <source>
        <strain evidence="2">strain Y</strain>
    </source>
</reference>
<dbReference type="EMBL" id="LN829119">
    <property type="protein sequence ID" value="CPR17998.1"/>
    <property type="molecule type" value="Genomic_DNA"/>
</dbReference>
<evidence type="ECO:0000313" key="1">
    <source>
        <dbReference type="EMBL" id="CPR17998.1"/>
    </source>
</evidence>
<organism evidence="1 2">
    <name type="scientific">Candidatus Filomicrobium marinum</name>
    <dbReference type="NCBI Taxonomy" id="1608628"/>
    <lineage>
        <taxon>Bacteria</taxon>
        <taxon>Pseudomonadati</taxon>
        <taxon>Pseudomonadota</taxon>
        <taxon>Alphaproteobacteria</taxon>
        <taxon>Hyphomicrobiales</taxon>
        <taxon>Hyphomicrobiaceae</taxon>
        <taxon>Filomicrobium</taxon>
    </lineage>
</organism>
<protein>
    <submittedName>
        <fullName evidence="1">Uncharacterized protein</fullName>
    </submittedName>
</protein>
<gene>
    <name evidence="1" type="ORF">YBN1229_v1_1512</name>
</gene>
<name>A0A0D6JDI0_9HYPH</name>
<proteinExistence type="predicted"/>
<dbReference type="KEGG" id="fil:BN1229_v1_1511"/>
<dbReference type="AlphaFoldDB" id="A0A0D6JDI0"/>
<accession>A0A0D6JDI0</accession>
<dbReference type="KEGG" id="fiy:BN1229_v1_1512"/>